<comment type="caution">
    <text evidence="1">The sequence shown here is derived from an EMBL/GenBank/DDBJ whole genome shotgun (WGS) entry which is preliminary data.</text>
</comment>
<accession>A0AAE0T492</accession>
<sequence length="113" mass="13268">MSSNDYILGECHLFPTEIACVNYYYFFSSHTIKINCNYRIRWCNSRIRKPRRFLQIRNPLTFAAEYQRSLAGTFNAKGAILQNCRKIQDFHPAIDCWSSPICSGGRYAIRPKY</sequence>
<name>A0AAE0T492_9BIVA</name>
<dbReference type="Proteomes" id="UP001195483">
    <property type="component" value="Unassembled WGS sequence"/>
</dbReference>
<evidence type="ECO:0000313" key="2">
    <source>
        <dbReference type="Proteomes" id="UP001195483"/>
    </source>
</evidence>
<gene>
    <name evidence="1" type="ORF">CHS0354_030297</name>
</gene>
<protein>
    <submittedName>
        <fullName evidence="1">Uncharacterized protein</fullName>
    </submittedName>
</protein>
<reference evidence="1" key="3">
    <citation type="submission" date="2023-05" db="EMBL/GenBank/DDBJ databases">
        <authorList>
            <person name="Smith C.H."/>
        </authorList>
    </citation>
    <scope>NUCLEOTIDE SEQUENCE</scope>
    <source>
        <strain evidence="1">CHS0354</strain>
        <tissue evidence="1">Mantle</tissue>
    </source>
</reference>
<dbReference type="AlphaFoldDB" id="A0AAE0T492"/>
<keyword evidence="2" id="KW-1185">Reference proteome</keyword>
<dbReference type="EMBL" id="JAEAOA010001808">
    <property type="protein sequence ID" value="KAK3603459.1"/>
    <property type="molecule type" value="Genomic_DNA"/>
</dbReference>
<evidence type="ECO:0000313" key="1">
    <source>
        <dbReference type="EMBL" id="KAK3603459.1"/>
    </source>
</evidence>
<reference evidence="1" key="2">
    <citation type="journal article" date="2021" name="Genome Biol. Evol.">
        <title>Developing a high-quality reference genome for a parasitic bivalve with doubly uniparental inheritance (Bivalvia: Unionida).</title>
        <authorList>
            <person name="Smith C.H."/>
        </authorList>
    </citation>
    <scope>NUCLEOTIDE SEQUENCE</scope>
    <source>
        <strain evidence="1">CHS0354</strain>
        <tissue evidence="1">Mantle</tissue>
    </source>
</reference>
<proteinExistence type="predicted"/>
<reference evidence="1" key="1">
    <citation type="journal article" date="2021" name="Genome Biol. Evol.">
        <title>A High-Quality Reference Genome for a Parasitic Bivalve with Doubly Uniparental Inheritance (Bivalvia: Unionida).</title>
        <authorList>
            <person name="Smith C.H."/>
        </authorList>
    </citation>
    <scope>NUCLEOTIDE SEQUENCE</scope>
    <source>
        <strain evidence="1">CHS0354</strain>
    </source>
</reference>
<organism evidence="1 2">
    <name type="scientific">Potamilus streckersoni</name>
    <dbReference type="NCBI Taxonomy" id="2493646"/>
    <lineage>
        <taxon>Eukaryota</taxon>
        <taxon>Metazoa</taxon>
        <taxon>Spiralia</taxon>
        <taxon>Lophotrochozoa</taxon>
        <taxon>Mollusca</taxon>
        <taxon>Bivalvia</taxon>
        <taxon>Autobranchia</taxon>
        <taxon>Heteroconchia</taxon>
        <taxon>Palaeoheterodonta</taxon>
        <taxon>Unionida</taxon>
        <taxon>Unionoidea</taxon>
        <taxon>Unionidae</taxon>
        <taxon>Ambleminae</taxon>
        <taxon>Lampsilini</taxon>
        <taxon>Potamilus</taxon>
    </lineage>
</organism>